<dbReference type="InterPro" id="IPR014756">
    <property type="entry name" value="Ig_E-set"/>
</dbReference>
<accession>R7Q5V1</accession>
<reference evidence="5" key="1">
    <citation type="journal article" date="2013" name="Proc. Natl. Acad. Sci. U.S.A.">
        <title>Genome structure and metabolic features in the red seaweed Chondrus crispus shed light on evolution of the Archaeplastida.</title>
        <authorList>
            <person name="Collen J."/>
            <person name="Porcel B."/>
            <person name="Carre W."/>
            <person name="Ball S.G."/>
            <person name="Chaparro C."/>
            <person name="Tonon T."/>
            <person name="Barbeyron T."/>
            <person name="Michel G."/>
            <person name="Noel B."/>
            <person name="Valentin K."/>
            <person name="Elias M."/>
            <person name="Artiguenave F."/>
            <person name="Arun A."/>
            <person name="Aury J.M."/>
            <person name="Barbosa-Neto J.F."/>
            <person name="Bothwell J.H."/>
            <person name="Bouget F.Y."/>
            <person name="Brillet L."/>
            <person name="Cabello-Hurtado F."/>
            <person name="Capella-Gutierrez S."/>
            <person name="Charrier B."/>
            <person name="Cladiere L."/>
            <person name="Cock J.M."/>
            <person name="Coelho S.M."/>
            <person name="Colleoni C."/>
            <person name="Czjzek M."/>
            <person name="Da Silva C."/>
            <person name="Delage L."/>
            <person name="Denoeud F."/>
            <person name="Deschamps P."/>
            <person name="Dittami S.M."/>
            <person name="Gabaldon T."/>
            <person name="Gachon C.M."/>
            <person name="Groisillier A."/>
            <person name="Herve C."/>
            <person name="Jabbari K."/>
            <person name="Katinka M."/>
            <person name="Kloareg B."/>
            <person name="Kowalczyk N."/>
            <person name="Labadie K."/>
            <person name="Leblanc C."/>
            <person name="Lopez P.J."/>
            <person name="McLachlan D.H."/>
            <person name="Meslet-Cladiere L."/>
            <person name="Moustafa A."/>
            <person name="Nehr Z."/>
            <person name="Nyvall Collen P."/>
            <person name="Panaud O."/>
            <person name="Partensky F."/>
            <person name="Poulain J."/>
            <person name="Rensing S.A."/>
            <person name="Rousvoal S."/>
            <person name="Samson G."/>
            <person name="Symeonidi A."/>
            <person name="Weissenbach J."/>
            <person name="Zambounis A."/>
            <person name="Wincker P."/>
            <person name="Boyen C."/>
        </authorList>
    </citation>
    <scope>NUCLEOTIDE SEQUENCE [LARGE SCALE GENOMIC DNA]</scope>
    <source>
        <strain evidence="5">cv. Stackhouse</strain>
    </source>
</reference>
<dbReference type="SUPFAM" id="SSF81296">
    <property type="entry name" value="E set domains"/>
    <property type="match status" value="1"/>
</dbReference>
<dbReference type="InterPro" id="IPR006828">
    <property type="entry name" value="ASC_dom"/>
</dbReference>
<dbReference type="InterPro" id="IPR037256">
    <property type="entry name" value="ASC_dom_sf"/>
</dbReference>
<sequence length="446" mass="49589">MGVAASRADEFAPTQESTDGDLPESSASLSNDDRNGSSLANITITEFIWSFGGSSVYVTGAWDDWRVKAALSRTSPTDFTAVLALPVGTFQYKFIVDGNWKHSPALPTERDQHGNLNNIVVVKANVPEYDSNVQIYPQDVPNSPVESYDFSILPQEDHTTEPPTLPRLLASAPLDAMTDEPRHGADFVRFNHMFSTNSDIPYGTHEISTLASETRYKNKIITTILIASTNKAQDRLSVPVQGYRQTRTHPVPITHQSMGESQSLILDALNNALLNFTSPVYSTYSFLCCPRPTDSVHAGKNLQVQFVLYCLQLELYHASMCLQKVVYPMHCAPGSRCRPDREFTVIRSPLMLSLERSEDCSVTVGVGAERIETLQNKCKDFHKSVQKKQVEPNWCLDLGVKAFSRDGNFCLALREGVIDVRQIDSLKMVSAEGNWVVLADLNHDVR</sequence>
<dbReference type="Proteomes" id="UP000012073">
    <property type="component" value="Unassembled WGS sequence"/>
</dbReference>
<evidence type="ECO:0000313" key="5">
    <source>
        <dbReference type="Proteomes" id="UP000012073"/>
    </source>
</evidence>
<dbReference type="CDD" id="cd02859">
    <property type="entry name" value="E_set_AMPKbeta_like_N"/>
    <property type="match status" value="1"/>
</dbReference>
<protein>
    <recommendedName>
        <fullName evidence="3">Association with the SNF1 complex (ASC) domain-containing protein</fullName>
    </recommendedName>
</protein>
<dbReference type="Gene3D" id="6.20.250.60">
    <property type="match status" value="1"/>
</dbReference>
<dbReference type="SMART" id="SM01010">
    <property type="entry name" value="AMPKBI"/>
    <property type="match status" value="1"/>
</dbReference>
<keyword evidence="5" id="KW-1185">Reference proteome</keyword>
<dbReference type="EMBL" id="HG001579">
    <property type="protein sequence ID" value="CDF32761.1"/>
    <property type="molecule type" value="Genomic_DNA"/>
</dbReference>
<feature type="compositionally biased region" description="Polar residues" evidence="2">
    <location>
        <begin position="25"/>
        <end position="34"/>
    </location>
</feature>
<organism evidence="4 5">
    <name type="scientific">Chondrus crispus</name>
    <name type="common">Carrageen Irish moss</name>
    <name type="synonym">Polymorpha crispa</name>
    <dbReference type="NCBI Taxonomy" id="2769"/>
    <lineage>
        <taxon>Eukaryota</taxon>
        <taxon>Rhodophyta</taxon>
        <taxon>Florideophyceae</taxon>
        <taxon>Rhodymeniophycidae</taxon>
        <taxon>Gigartinales</taxon>
        <taxon>Gigartinaceae</taxon>
        <taxon>Chondrus</taxon>
    </lineage>
</organism>
<gene>
    <name evidence="4" type="ORF">CHC_T00001628001</name>
</gene>
<evidence type="ECO:0000313" key="4">
    <source>
        <dbReference type="EMBL" id="CDF32761.1"/>
    </source>
</evidence>
<dbReference type="STRING" id="2769.R7Q5V1"/>
<dbReference type="InterPro" id="IPR013783">
    <property type="entry name" value="Ig-like_fold"/>
</dbReference>
<feature type="region of interest" description="Disordered" evidence="2">
    <location>
        <begin position="1"/>
        <end position="34"/>
    </location>
</feature>
<feature type="domain" description="Association with the SNF1 complex (ASC)" evidence="3">
    <location>
        <begin position="141"/>
        <end position="229"/>
    </location>
</feature>
<dbReference type="OrthoDB" id="5574at2759"/>
<dbReference type="SUPFAM" id="SSF160219">
    <property type="entry name" value="AMPKBI-like"/>
    <property type="match status" value="1"/>
</dbReference>
<dbReference type="Gramene" id="CDF32761">
    <property type="protein sequence ID" value="CDF32761"/>
    <property type="gene ID" value="CHC_T00001628001"/>
</dbReference>
<dbReference type="InterPro" id="IPR032640">
    <property type="entry name" value="AMPK1_CBM"/>
</dbReference>
<dbReference type="PANTHER" id="PTHR46316">
    <property type="entry name" value="SNF1-RELATED PROTEIN KINASE REGULATORY SUBUNIT BETA-1"/>
    <property type="match status" value="1"/>
</dbReference>
<evidence type="ECO:0000256" key="2">
    <source>
        <dbReference type="SAM" id="MobiDB-lite"/>
    </source>
</evidence>
<comment type="similarity">
    <text evidence="1">Belongs to the 5'-AMP-activated protein kinase beta subunit family.</text>
</comment>
<dbReference type="PANTHER" id="PTHR46316:SF8">
    <property type="entry name" value="SNF1-RELATED PROTEIN KINASE REGULATORY SUBUNIT BETA-2-LIKE ISOFORM X1"/>
    <property type="match status" value="1"/>
</dbReference>
<dbReference type="RefSeq" id="XP_005712562.1">
    <property type="nucleotide sequence ID" value="XM_005712505.1"/>
</dbReference>
<evidence type="ECO:0000259" key="3">
    <source>
        <dbReference type="SMART" id="SM01010"/>
    </source>
</evidence>
<dbReference type="GeneID" id="17320298"/>
<evidence type="ECO:0000256" key="1">
    <source>
        <dbReference type="ARBA" id="ARBA00010926"/>
    </source>
</evidence>
<dbReference type="Gene3D" id="2.60.40.10">
    <property type="entry name" value="Immunoglobulins"/>
    <property type="match status" value="1"/>
</dbReference>
<proteinExistence type="inferred from homology"/>
<dbReference type="GO" id="GO:0005737">
    <property type="term" value="C:cytoplasm"/>
    <property type="evidence" value="ECO:0007669"/>
    <property type="project" value="UniProtKB-ARBA"/>
</dbReference>
<dbReference type="AlphaFoldDB" id="R7Q5V1"/>
<dbReference type="InterPro" id="IPR043554">
    <property type="entry name" value="KINB"/>
</dbReference>
<name>R7Q5V1_CHOCR</name>
<dbReference type="KEGG" id="ccp:CHC_T00001628001"/>
<dbReference type="Pfam" id="PF16561">
    <property type="entry name" value="AMPK1_CBM"/>
    <property type="match status" value="1"/>
</dbReference>